<dbReference type="AlphaFoldDB" id="W5YSY2"/>
<reference evidence="1 2" key="1">
    <citation type="journal article" date="2014" name="Genome Announc.">
        <title>Draft Genome Sequences of Marinobacter similis A3d10T and Marinobacter salarius R9SW1T.</title>
        <authorList>
            <person name="Ivanova E.P."/>
            <person name="Ng H.J."/>
            <person name="Webb H.K."/>
            <person name="Feng G."/>
            <person name="Oshima K."/>
            <person name="Hattori M."/>
            <person name="Ohkuma M."/>
            <person name="Sergeev A.F."/>
            <person name="Mikhailov V.V."/>
            <person name="Crawford R.J."/>
            <person name="Sawabe T."/>
        </authorList>
    </citation>
    <scope>NUCLEOTIDE SEQUENCE [LARGE SCALE GENOMIC DNA]</scope>
    <source>
        <strain evidence="2">A3d10 and R9SW1</strain>
    </source>
</reference>
<sequence>MKVMISAFVAALVIAFAAPPVLDQFGWSSAAQTSSENVRLD</sequence>
<gene>
    <name evidence="1" type="ORF">AU15_14000</name>
</gene>
<accession>W5YSY2</accession>
<dbReference type="Proteomes" id="UP000035081">
    <property type="component" value="Chromosome"/>
</dbReference>
<dbReference type="KEGG" id="msr:AU15_14000"/>
<dbReference type="HOGENOM" id="CLU_217650_1_0_6"/>
<dbReference type="RefSeq" id="WP_041334492.1">
    <property type="nucleotide sequence ID" value="NZ_CP136535.1"/>
</dbReference>
<evidence type="ECO:0000313" key="2">
    <source>
        <dbReference type="Proteomes" id="UP000035081"/>
    </source>
</evidence>
<name>W5YSY2_9GAMM</name>
<protein>
    <submittedName>
        <fullName evidence="1">Membrane protein</fullName>
    </submittedName>
</protein>
<dbReference type="EMBL" id="CP007152">
    <property type="protein sequence ID" value="AHI31974.1"/>
    <property type="molecule type" value="Genomic_DNA"/>
</dbReference>
<proteinExistence type="predicted"/>
<organism evidence="1 2">
    <name type="scientific">Marinobacter salarius</name>
    <dbReference type="NCBI Taxonomy" id="1420917"/>
    <lineage>
        <taxon>Bacteria</taxon>
        <taxon>Pseudomonadati</taxon>
        <taxon>Pseudomonadota</taxon>
        <taxon>Gammaproteobacteria</taxon>
        <taxon>Pseudomonadales</taxon>
        <taxon>Marinobacteraceae</taxon>
        <taxon>Marinobacter</taxon>
    </lineage>
</organism>
<evidence type="ECO:0000313" key="1">
    <source>
        <dbReference type="EMBL" id="AHI31974.1"/>
    </source>
</evidence>